<name>N9MID2_9GAMM</name>
<protein>
    <submittedName>
        <fullName evidence="2">Uncharacterized protein</fullName>
    </submittedName>
</protein>
<reference evidence="2 3" key="1">
    <citation type="submission" date="2013-02" db="EMBL/GenBank/DDBJ databases">
        <title>The Genome Sequence of Acinetobacter sp. ANC 4105.</title>
        <authorList>
            <consortium name="The Broad Institute Genome Sequencing Platform"/>
            <consortium name="The Broad Institute Genome Sequencing Center for Infectious Disease"/>
            <person name="Cerqueira G."/>
            <person name="Feldgarden M."/>
            <person name="Courvalin P."/>
            <person name="Perichon B."/>
            <person name="Grillot-Courvalin C."/>
            <person name="Clermont D."/>
            <person name="Rocha E."/>
            <person name="Yoon E.-J."/>
            <person name="Nemec A."/>
            <person name="Walker B."/>
            <person name="Young S.K."/>
            <person name="Zeng Q."/>
            <person name="Gargeya S."/>
            <person name="Fitzgerald M."/>
            <person name="Haas B."/>
            <person name="Abouelleil A."/>
            <person name="Alvarado L."/>
            <person name="Arachchi H.M."/>
            <person name="Berlin A.M."/>
            <person name="Chapman S.B."/>
            <person name="Dewar J."/>
            <person name="Goldberg J."/>
            <person name="Griggs A."/>
            <person name="Gujja S."/>
            <person name="Hansen M."/>
            <person name="Howarth C."/>
            <person name="Imamovic A."/>
            <person name="Larimer J."/>
            <person name="McCowan C."/>
            <person name="Murphy C."/>
            <person name="Neiman D."/>
            <person name="Pearson M."/>
            <person name="Priest M."/>
            <person name="Roberts A."/>
            <person name="Saif S."/>
            <person name="Shea T."/>
            <person name="Sisk P."/>
            <person name="Sykes S."/>
            <person name="Wortman J."/>
            <person name="Nusbaum C."/>
            <person name="Birren B."/>
        </authorList>
    </citation>
    <scope>NUCLEOTIDE SEQUENCE [LARGE SCALE GENOMIC DNA]</scope>
    <source>
        <strain evidence="2 3">ANC 4105</strain>
    </source>
</reference>
<sequence length="110" mass="12755">MKIMIKIALVIVVLVVSIMFFIDKNINTDENQKNLQTVMVEDDNLHNKYGLIKNFTVKKVGRSSVGAQNGDYEYYDYYNIYVSGEKQSGMVVIKFFKNKQGDILRYTIKL</sequence>
<dbReference type="HOGENOM" id="CLU_2165510_0_0_6"/>
<evidence type="ECO:0000256" key="1">
    <source>
        <dbReference type="SAM" id="Phobius"/>
    </source>
</evidence>
<evidence type="ECO:0000313" key="3">
    <source>
        <dbReference type="Proteomes" id="UP000013261"/>
    </source>
</evidence>
<dbReference type="EMBL" id="APRL01000013">
    <property type="protein sequence ID" value="ENW93030.1"/>
    <property type="molecule type" value="Genomic_DNA"/>
</dbReference>
<keyword evidence="1" id="KW-0812">Transmembrane</keyword>
<accession>N9MID2</accession>
<gene>
    <name evidence="2" type="ORF">F904_02973</name>
</gene>
<comment type="caution">
    <text evidence="2">The sequence shown here is derived from an EMBL/GenBank/DDBJ whole genome shotgun (WGS) entry which is preliminary data.</text>
</comment>
<dbReference type="eggNOG" id="ENOG50329YB">
    <property type="taxonomic scope" value="Bacteria"/>
</dbReference>
<keyword evidence="1" id="KW-1133">Transmembrane helix</keyword>
<proteinExistence type="predicted"/>
<dbReference type="RefSeq" id="WP_005190799.1">
    <property type="nucleotide sequence ID" value="NZ_KB850050.1"/>
</dbReference>
<evidence type="ECO:0000313" key="2">
    <source>
        <dbReference type="EMBL" id="ENW93030.1"/>
    </source>
</evidence>
<feature type="transmembrane region" description="Helical" evidence="1">
    <location>
        <begin position="7"/>
        <end position="22"/>
    </location>
</feature>
<keyword evidence="1" id="KW-0472">Membrane</keyword>
<keyword evidence="3" id="KW-1185">Reference proteome</keyword>
<dbReference type="Proteomes" id="UP000013261">
    <property type="component" value="Unassembled WGS sequence"/>
</dbReference>
<dbReference type="AlphaFoldDB" id="N9MID2"/>
<organism evidence="2 3">
    <name type="scientific">Acinetobacter dispersus</name>
    <dbReference type="NCBI Taxonomy" id="70348"/>
    <lineage>
        <taxon>Bacteria</taxon>
        <taxon>Pseudomonadati</taxon>
        <taxon>Pseudomonadota</taxon>
        <taxon>Gammaproteobacteria</taxon>
        <taxon>Moraxellales</taxon>
        <taxon>Moraxellaceae</taxon>
        <taxon>Acinetobacter</taxon>
    </lineage>
</organism>